<keyword evidence="3" id="KW-0233">DNA recombination</keyword>
<dbReference type="InterPro" id="IPR013785">
    <property type="entry name" value="Aldolase_TIM"/>
</dbReference>
<dbReference type="PANTHER" id="PTHR30461">
    <property type="entry name" value="DNA-INVERTASE FROM LAMBDOID PROPHAGE"/>
    <property type="match status" value="1"/>
</dbReference>
<dbReference type="InterPro" id="IPR011109">
    <property type="entry name" value="DNA_bind_recombinase_dom"/>
</dbReference>
<dbReference type="SMART" id="SM00857">
    <property type="entry name" value="Resolvase"/>
    <property type="match status" value="1"/>
</dbReference>
<dbReference type="PROSITE" id="PS51736">
    <property type="entry name" value="RECOMBINASES_3"/>
    <property type="match status" value="1"/>
</dbReference>
<dbReference type="InterPro" id="IPR050639">
    <property type="entry name" value="SSR_resolvase"/>
</dbReference>
<dbReference type="AlphaFoldDB" id="A0A8X6USF0"/>
<dbReference type="Pfam" id="PF07508">
    <property type="entry name" value="Recombinase"/>
    <property type="match status" value="1"/>
</dbReference>
<dbReference type="Pfam" id="PF00239">
    <property type="entry name" value="Resolvase"/>
    <property type="match status" value="1"/>
</dbReference>
<dbReference type="GO" id="GO:0000150">
    <property type="term" value="F:DNA strand exchange activity"/>
    <property type="evidence" value="ECO:0007669"/>
    <property type="project" value="InterPro"/>
</dbReference>
<evidence type="ECO:0000256" key="2">
    <source>
        <dbReference type="ARBA" id="ARBA00023125"/>
    </source>
</evidence>
<evidence type="ECO:0000256" key="1">
    <source>
        <dbReference type="ARBA" id="ARBA00022908"/>
    </source>
</evidence>
<evidence type="ECO:0000313" key="6">
    <source>
        <dbReference type="EMBL" id="GFU62496.1"/>
    </source>
</evidence>
<dbReference type="CDD" id="cd00338">
    <property type="entry name" value="Ser_Recombinase"/>
    <property type="match status" value="1"/>
</dbReference>
<dbReference type="PANTHER" id="PTHR30461:SF23">
    <property type="entry name" value="DNA RECOMBINASE-RELATED"/>
    <property type="match status" value="1"/>
</dbReference>
<dbReference type="GO" id="GO:0003677">
    <property type="term" value="F:DNA binding"/>
    <property type="evidence" value="ECO:0007669"/>
    <property type="project" value="UniProtKB-KW"/>
</dbReference>
<dbReference type="InterPro" id="IPR006119">
    <property type="entry name" value="Resolv_N"/>
</dbReference>
<evidence type="ECO:0000259" key="4">
    <source>
        <dbReference type="PROSITE" id="PS51736"/>
    </source>
</evidence>
<accession>A0A8X6USF0</accession>
<proteinExistence type="predicted"/>
<dbReference type="Pfam" id="PF03060">
    <property type="entry name" value="NMO"/>
    <property type="match status" value="1"/>
</dbReference>
<sequence>MVTVSLYARVSSGKQAQEDTIASQIAAIENQISMDGHKLLNEYKFIDNGYSGSNIIRPGLEKLRDKIAEGNIDKVYIHSPDRLSRKYAYQMILLEEFKKLGVEVIFLNHQISDNPESQLLLQMQGMIAEYERAKIMERSRRGKIYAANKGCISVMSAAPYGYRYINKNTETGQALFEIYEEEAEVVRKVFSWVGRERASIGEVCRRLSAMSIMTRTGKEYWDRAVVLKDWIYIKVPSIVSEDLFEIVQEQLAENRKIARTRQRGARHLLQGLVVCKLCNYAYYGTSTARNKEGEKTNNQVYYRCVGTDSYRFGGNKMCNNKLIRTDTLDMAVWEEVKHLLKNPNRILEEYKRRLSELKKSPLDQKSALLETQEDKLKRGIARLIDSYAQEYIDQEEFEPRIKAMKQNLKMVEEQKKKIFDQKKLTQELTLVVTNLEGFSSSINSSLNNADWLTKRDIIRTLVKRIEINFEDVNIVFRVKELPDSFHMEKNQCLQCCCRGKEVWPIIEGGKGIAISDGRSSGAFAAADAVGTFSGANAKLIDDNGELVPLIYKGKTRNEKHSELIEYSIKAGISQAKIANEISKGHGRIHMNVLWEMGAAERVLHGILEKAKGLVHGITCGAGMPYRLGEIAAKYQVYYYPIVSSVRAFKALWKRTYQRISSYLLGGVVYEDPWLAGGHNGLSNSEDPELPQAPFERVAELRSFMNEIGLSETPIVMAGGVWHLKDWEHWFDNLQIGPIAFQFGTRPLLTKESPISAEWKKKLLTLEEGDVFLNKFSPTGFYSSAVKNNFIRELQKRNSRQIKFSENASEEFSSEFAMGSRGRKIYLTSKDKELANTWTKAGYTEAMKTPDTTVIFVTPGKFAEIRQDQINCMGCLSHCLFSNWKDHGDHSTGRKPDPRSFCIQKTLQNIIHDGDIENELMFSGHNVYKFKQDPFYENGYVPTVKELVERILTGY</sequence>
<keyword evidence="1" id="KW-0229">DNA integration</keyword>
<organism evidence="6 7">
    <name type="scientific">Nephila pilipes</name>
    <name type="common">Giant wood spider</name>
    <name type="synonym">Nephila maculata</name>
    <dbReference type="NCBI Taxonomy" id="299642"/>
    <lineage>
        <taxon>Eukaryota</taxon>
        <taxon>Metazoa</taxon>
        <taxon>Ecdysozoa</taxon>
        <taxon>Arthropoda</taxon>
        <taxon>Chelicerata</taxon>
        <taxon>Arachnida</taxon>
        <taxon>Araneae</taxon>
        <taxon>Araneomorphae</taxon>
        <taxon>Entelegynae</taxon>
        <taxon>Araneoidea</taxon>
        <taxon>Nephilidae</taxon>
        <taxon>Nephila</taxon>
    </lineage>
</organism>
<feature type="domain" description="Recombinase" evidence="5">
    <location>
        <begin position="159"/>
        <end position="257"/>
    </location>
</feature>
<dbReference type="InterPro" id="IPR036162">
    <property type="entry name" value="Resolvase-like_N_sf"/>
</dbReference>
<evidence type="ECO:0000256" key="3">
    <source>
        <dbReference type="ARBA" id="ARBA00023172"/>
    </source>
</evidence>
<keyword evidence="7" id="KW-1185">Reference proteome</keyword>
<dbReference type="Gene3D" id="3.90.1750.20">
    <property type="entry name" value="Putative Large Serine Recombinase, Chain B, Domain 2"/>
    <property type="match status" value="1"/>
</dbReference>
<dbReference type="Gene3D" id="3.20.20.70">
    <property type="entry name" value="Aldolase class I"/>
    <property type="match status" value="1"/>
</dbReference>
<evidence type="ECO:0000313" key="7">
    <source>
        <dbReference type="Proteomes" id="UP000887013"/>
    </source>
</evidence>
<dbReference type="SUPFAM" id="SSF53041">
    <property type="entry name" value="Resolvase-like"/>
    <property type="match status" value="1"/>
</dbReference>
<reference evidence="6" key="1">
    <citation type="submission" date="2020-08" db="EMBL/GenBank/DDBJ databases">
        <title>Multicomponent nature underlies the extraordinary mechanical properties of spider dragline silk.</title>
        <authorList>
            <person name="Kono N."/>
            <person name="Nakamura H."/>
            <person name="Mori M."/>
            <person name="Yoshida Y."/>
            <person name="Ohtoshi R."/>
            <person name="Malay A.D."/>
            <person name="Moran D.A.P."/>
            <person name="Tomita M."/>
            <person name="Numata K."/>
            <person name="Arakawa K."/>
        </authorList>
    </citation>
    <scope>NUCLEOTIDE SEQUENCE</scope>
</reference>
<dbReference type="Proteomes" id="UP000887013">
    <property type="component" value="Unassembled WGS sequence"/>
</dbReference>
<evidence type="ECO:0000259" key="5">
    <source>
        <dbReference type="PROSITE" id="PS51737"/>
    </source>
</evidence>
<keyword evidence="2" id="KW-0238">DNA-binding</keyword>
<dbReference type="GO" id="GO:0015074">
    <property type="term" value="P:DNA integration"/>
    <property type="evidence" value="ECO:0007669"/>
    <property type="project" value="UniProtKB-KW"/>
</dbReference>
<dbReference type="InterPro" id="IPR006118">
    <property type="entry name" value="Recombinase_CS"/>
</dbReference>
<evidence type="ECO:0008006" key="8">
    <source>
        <dbReference type="Google" id="ProtNLM"/>
    </source>
</evidence>
<dbReference type="Gene3D" id="3.40.50.1390">
    <property type="entry name" value="Resolvase, N-terminal catalytic domain"/>
    <property type="match status" value="1"/>
</dbReference>
<dbReference type="InterPro" id="IPR038109">
    <property type="entry name" value="DNA_bind_recomb_sf"/>
</dbReference>
<dbReference type="EMBL" id="BMAW01041145">
    <property type="protein sequence ID" value="GFU62496.1"/>
    <property type="molecule type" value="Genomic_DNA"/>
</dbReference>
<protein>
    <recommendedName>
        <fullName evidence="8">Nitronate monooxygenase</fullName>
    </recommendedName>
</protein>
<comment type="caution">
    <text evidence="6">The sequence shown here is derived from an EMBL/GenBank/DDBJ whole genome shotgun (WGS) entry which is preliminary data.</text>
</comment>
<name>A0A8X6USF0_NEPPI</name>
<dbReference type="PROSITE" id="PS00397">
    <property type="entry name" value="RECOMBINASES_1"/>
    <property type="match status" value="1"/>
</dbReference>
<dbReference type="InterPro" id="IPR025827">
    <property type="entry name" value="Zn_ribbon_recom_dom"/>
</dbReference>
<feature type="domain" description="Resolvase/invertase-type recombinase catalytic" evidence="4">
    <location>
        <begin position="3"/>
        <end position="150"/>
    </location>
</feature>
<gene>
    <name evidence="6" type="ORF">NPIL_69431</name>
</gene>
<dbReference type="PROSITE" id="PS51737">
    <property type="entry name" value="RECOMBINASE_DNA_BIND"/>
    <property type="match status" value="1"/>
</dbReference>
<dbReference type="Pfam" id="PF13408">
    <property type="entry name" value="Zn_ribbon_recom"/>
    <property type="match status" value="1"/>
</dbReference>
<dbReference type="OrthoDB" id="8121271at2759"/>
<dbReference type="SUPFAM" id="SSF51412">
    <property type="entry name" value="Inosine monophosphate dehydrogenase (IMPDH)"/>
    <property type="match status" value="1"/>
</dbReference>